<protein>
    <submittedName>
        <fullName evidence="2">Uncharacterized protein</fullName>
    </submittedName>
</protein>
<evidence type="ECO:0000256" key="1">
    <source>
        <dbReference type="SAM" id="MobiDB-lite"/>
    </source>
</evidence>
<dbReference type="EMBL" id="CAJHNH020001328">
    <property type="protein sequence ID" value="CAG5122596.1"/>
    <property type="molecule type" value="Genomic_DNA"/>
</dbReference>
<reference evidence="2" key="1">
    <citation type="submission" date="2021-04" db="EMBL/GenBank/DDBJ databases">
        <authorList>
            <consortium name="Molecular Ecology Group"/>
        </authorList>
    </citation>
    <scope>NUCLEOTIDE SEQUENCE</scope>
</reference>
<comment type="caution">
    <text evidence="2">The sequence shown here is derived from an EMBL/GenBank/DDBJ whole genome shotgun (WGS) entry which is preliminary data.</text>
</comment>
<evidence type="ECO:0000313" key="2">
    <source>
        <dbReference type="EMBL" id="CAG5122596.1"/>
    </source>
</evidence>
<keyword evidence="3" id="KW-1185">Reference proteome</keyword>
<gene>
    <name evidence="2" type="ORF">CUNI_LOCUS8154</name>
</gene>
<organism evidence="2 3">
    <name type="scientific">Candidula unifasciata</name>
    <dbReference type="NCBI Taxonomy" id="100452"/>
    <lineage>
        <taxon>Eukaryota</taxon>
        <taxon>Metazoa</taxon>
        <taxon>Spiralia</taxon>
        <taxon>Lophotrochozoa</taxon>
        <taxon>Mollusca</taxon>
        <taxon>Gastropoda</taxon>
        <taxon>Heterobranchia</taxon>
        <taxon>Euthyneura</taxon>
        <taxon>Panpulmonata</taxon>
        <taxon>Eupulmonata</taxon>
        <taxon>Stylommatophora</taxon>
        <taxon>Helicina</taxon>
        <taxon>Helicoidea</taxon>
        <taxon>Geomitridae</taxon>
        <taxon>Candidula</taxon>
    </lineage>
</organism>
<accession>A0A8S3Z6W2</accession>
<dbReference type="Proteomes" id="UP000678393">
    <property type="component" value="Unassembled WGS sequence"/>
</dbReference>
<evidence type="ECO:0000313" key="3">
    <source>
        <dbReference type="Proteomes" id="UP000678393"/>
    </source>
</evidence>
<dbReference type="AlphaFoldDB" id="A0A8S3Z6W2"/>
<feature type="region of interest" description="Disordered" evidence="1">
    <location>
        <begin position="105"/>
        <end position="124"/>
    </location>
</feature>
<sequence>MEILYVKSDPTGKSVRKCAIALTTRPALWALVDALRGVQLATGAKIVAKFVTQGSTDATVRRHAASSVSMTAKWNDSVITCPANVYMAVSWVTSLQHVHQCATQESTAQTASKPVTNSARSPTHSQKENVVLLMGHVFMVVPAATMELHAHCRATEIHTVKTAKSPAVEGASLRIPPDISRATTRLVSA</sequence>
<proteinExistence type="predicted"/>
<name>A0A8S3Z6W2_9EUPU</name>